<dbReference type="Pfam" id="PF10523">
    <property type="entry name" value="BEN"/>
    <property type="match status" value="1"/>
</dbReference>
<evidence type="ECO:0000256" key="5">
    <source>
        <dbReference type="ARBA" id="ARBA00023242"/>
    </source>
</evidence>
<dbReference type="SMART" id="SM01025">
    <property type="entry name" value="BEN"/>
    <property type="match status" value="1"/>
</dbReference>
<evidence type="ECO:0000256" key="2">
    <source>
        <dbReference type="ARBA" id="ARBA00022491"/>
    </source>
</evidence>
<dbReference type="Proteomes" id="UP000092443">
    <property type="component" value="Unplaced"/>
</dbReference>
<keyword evidence="4" id="KW-0804">Transcription</keyword>
<dbReference type="GO" id="GO:0005634">
    <property type="term" value="C:nucleus"/>
    <property type="evidence" value="ECO:0007669"/>
    <property type="project" value="UniProtKB-SubCell"/>
</dbReference>
<dbReference type="InterPro" id="IPR037496">
    <property type="entry name" value="BEND6-like"/>
</dbReference>
<proteinExistence type="predicted"/>
<organism evidence="7 8">
    <name type="scientific">Glossina fuscipes</name>
    <dbReference type="NCBI Taxonomy" id="7396"/>
    <lineage>
        <taxon>Eukaryota</taxon>
        <taxon>Metazoa</taxon>
        <taxon>Ecdysozoa</taxon>
        <taxon>Arthropoda</taxon>
        <taxon>Hexapoda</taxon>
        <taxon>Insecta</taxon>
        <taxon>Pterygota</taxon>
        <taxon>Neoptera</taxon>
        <taxon>Endopterygota</taxon>
        <taxon>Diptera</taxon>
        <taxon>Brachycera</taxon>
        <taxon>Muscomorpha</taxon>
        <taxon>Hippoboscoidea</taxon>
        <taxon>Glossinidae</taxon>
        <taxon>Glossina</taxon>
    </lineage>
</organism>
<feature type="domain" description="BEN" evidence="6">
    <location>
        <begin position="146"/>
        <end position="244"/>
    </location>
</feature>
<dbReference type="PANTHER" id="PTHR35346:SF1">
    <property type="entry name" value="BEN DOMAIN-CONTAINING PROTEIN 6"/>
    <property type="match status" value="1"/>
</dbReference>
<keyword evidence="7" id="KW-1185">Reference proteome</keyword>
<evidence type="ECO:0000313" key="8">
    <source>
        <dbReference type="RefSeq" id="XP_037898913.1"/>
    </source>
</evidence>
<comment type="subcellular location">
    <subcellularLocation>
        <location evidence="1">Nucleus</location>
    </subcellularLocation>
</comment>
<dbReference type="InterPro" id="IPR018379">
    <property type="entry name" value="BEN_domain"/>
</dbReference>
<evidence type="ECO:0000256" key="1">
    <source>
        <dbReference type="ARBA" id="ARBA00004123"/>
    </source>
</evidence>
<dbReference type="PANTHER" id="PTHR35346">
    <property type="entry name" value="BEN DOMAIN-CONTAINING PROTEIN 6"/>
    <property type="match status" value="1"/>
</dbReference>
<evidence type="ECO:0000313" key="7">
    <source>
        <dbReference type="Proteomes" id="UP000092443"/>
    </source>
</evidence>
<keyword evidence="5" id="KW-0539">Nucleus</keyword>
<dbReference type="RefSeq" id="XP_037898913.1">
    <property type="nucleotide sequence ID" value="XM_038042985.1"/>
</dbReference>
<evidence type="ECO:0000256" key="3">
    <source>
        <dbReference type="ARBA" id="ARBA00023015"/>
    </source>
</evidence>
<name>A0A9C5ZHU8_9MUSC</name>
<evidence type="ECO:0000256" key="4">
    <source>
        <dbReference type="ARBA" id="ARBA00023163"/>
    </source>
</evidence>
<protein>
    <submittedName>
        <fullName evidence="8">Early boundary activity protein 1-like</fullName>
    </submittedName>
</protein>
<dbReference type="GO" id="GO:0003677">
    <property type="term" value="F:DNA binding"/>
    <property type="evidence" value="ECO:0007669"/>
    <property type="project" value="InterPro"/>
</dbReference>
<dbReference type="GO" id="GO:0045746">
    <property type="term" value="P:negative regulation of Notch signaling pathway"/>
    <property type="evidence" value="ECO:0007669"/>
    <property type="project" value="InterPro"/>
</dbReference>
<sequence length="266" mass="30804">MSFDRSIEMDFATIEMKLKVLNIWQAIKKRACQKLQNEQEGIARLMRKTNGLRERLRLRDVKINEQDFEKFCQEKLAKMPPLRRAYGLFQVHQEDQLEKELSFVEQNILPTESTNQRFLENGTSKEPIMLPESFVADEKGMVLIGPNGTKISKERLSLINWGSNGPTITRKLLMEVFDRNTLAFGSLTGKPSPAFTDIAKPTKNQLDPLKVADIVHFMTEYTEMTAKEVKGAVTTKCADENKMYRQRQKKRMEIALKIKTKKLRNF</sequence>
<keyword evidence="2" id="KW-0678">Repressor</keyword>
<dbReference type="KEGG" id="gfs:119643605"/>
<reference evidence="8" key="1">
    <citation type="submission" date="2025-08" db="UniProtKB">
        <authorList>
            <consortium name="RefSeq"/>
        </authorList>
    </citation>
    <scope>IDENTIFICATION</scope>
    <source>
        <tissue evidence="8">Whole body pupa</tissue>
    </source>
</reference>
<dbReference type="PROSITE" id="PS51457">
    <property type="entry name" value="BEN"/>
    <property type="match status" value="1"/>
</dbReference>
<evidence type="ECO:0000259" key="6">
    <source>
        <dbReference type="PROSITE" id="PS51457"/>
    </source>
</evidence>
<accession>A0A9C5ZHU8</accession>
<dbReference type="GO" id="GO:0003714">
    <property type="term" value="F:transcription corepressor activity"/>
    <property type="evidence" value="ECO:0007669"/>
    <property type="project" value="InterPro"/>
</dbReference>
<keyword evidence="3" id="KW-0805">Transcription regulation</keyword>
<dbReference type="GO" id="GO:0045666">
    <property type="term" value="P:positive regulation of neuron differentiation"/>
    <property type="evidence" value="ECO:0007669"/>
    <property type="project" value="InterPro"/>
</dbReference>
<dbReference type="Gene3D" id="1.10.10.2590">
    <property type="entry name" value="BEN domain"/>
    <property type="match status" value="1"/>
</dbReference>
<dbReference type="GeneID" id="119643605"/>
<gene>
    <name evidence="8" type="primary">LOC119643605</name>
</gene>
<dbReference type="AlphaFoldDB" id="A0A9C5ZHU8"/>